<dbReference type="Gramene" id="Jr07_13090_p1">
    <property type="protein sequence ID" value="cds.Jr07_13090_p1"/>
    <property type="gene ID" value="Jr07_13090"/>
</dbReference>
<dbReference type="GO" id="GO:0003883">
    <property type="term" value="F:CTP synthase activity"/>
    <property type="evidence" value="ECO:0007669"/>
    <property type="project" value="InterPro"/>
</dbReference>
<reference evidence="2" key="1">
    <citation type="submission" date="2025-08" db="UniProtKB">
        <authorList>
            <consortium name="RefSeq"/>
        </authorList>
    </citation>
    <scope>IDENTIFICATION</scope>
    <source>
        <tissue evidence="2">Leaves</tissue>
    </source>
</reference>
<dbReference type="OrthoDB" id="1746912at2759"/>
<dbReference type="InterPro" id="IPR036921">
    <property type="entry name" value="PurM-like_N_sf"/>
</dbReference>
<accession>A0A2I4G8H9</accession>
<dbReference type="AlphaFoldDB" id="A0A2I4G8H9"/>
<organism evidence="1 2">
    <name type="scientific">Juglans regia</name>
    <name type="common">English walnut</name>
    <dbReference type="NCBI Taxonomy" id="51240"/>
    <lineage>
        <taxon>Eukaryota</taxon>
        <taxon>Viridiplantae</taxon>
        <taxon>Streptophyta</taxon>
        <taxon>Embryophyta</taxon>
        <taxon>Tracheophyta</taxon>
        <taxon>Spermatophyta</taxon>
        <taxon>Magnoliopsida</taxon>
        <taxon>eudicotyledons</taxon>
        <taxon>Gunneridae</taxon>
        <taxon>Pentapetalae</taxon>
        <taxon>rosids</taxon>
        <taxon>fabids</taxon>
        <taxon>Fagales</taxon>
        <taxon>Juglandaceae</taxon>
        <taxon>Juglans</taxon>
    </lineage>
</organism>
<dbReference type="RefSeq" id="XP_018840207.1">
    <property type="nucleotide sequence ID" value="XM_018984662.2"/>
</dbReference>
<evidence type="ECO:0000313" key="2">
    <source>
        <dbReference type="RefSeq" id="XP_018840207.1"/>
    </source>
</evidence>
<dbReference type="PANTHER" id="PTHR11550:SF0">
    <property type="entry name" value="CTP SYNTHASE-RELATED"/>
    <property type="match status" value="1"/>
</dbReference>
<dbReference type="SUPFAM" id="SSF55326">
    <property type="entry name" value="PurM N-terminal domain-like"/>
    <property type="match status" value="1"/>
</dbReference>
<dbReference type="Gene3D" id="3.30.1330.10">
    <property type="entry name" value="PurM-like, N-terminal domain"/>
    <property type="match status" value="1"/>
</dbReference>
<dbReference type="Gene3D" id="3.40.50.880">
    <property type="match status" value="1"/>
</dbReference>
<proteinExistence type="predicted"/>
<dbReference type="PANTHER" id="PTHR11550">
    <property type="entry name" value="CTP SYNTHASE"/>
    <property type="match status" value="1"/>
</dbReference>
<dbReference type="GO" id="GO:0006221">
    <property type="term" value="P:pyrimidine nucleotide biosynthetic process"/>
    <property type="evidence" value="ECO:0007669"/>
    <property type="project" value="InterPro"/>
</dbReference>
<dbReference type="STRING" id="51240.A0A2I4G8H9"/>
<dbReference type="SUPFAM" id="SSF52317">
    <property type="entry name" value="Class I glutamine amidotransferase-like"/>
    <property type="match status" value="1"/>
</dbReference>
<dbReference type="GeneID" id="109005652"/>
<dbReference type="InterPro" id="IPR029062">
    <property type="entry name" value="Class_I_gatase-like"/>
</dbReference>
<keyword evidence="1" id="KW-1185">Reference proteome</keyword>
<sequence length="298" mass="33142">MPKNNPISESLTYEGADVDIDVSSELVYGIAKMVLGIGGSYLLVGTHGVRTKLKLVFETGIQETIGVDLVAMSVNNIFTSGLFFLNASRQYLWVLPLKNSPLSIEVSMRGIDLKGGRTLTWWFDFCKDIESRSQVGYMDFGQYDFYNYFVDEKSKGRMEAMVIGEDPVRIAMVGKYTGLSGSYLSVLKALLHASVACCRKLNVEWVATCDLEDKTGEEIPYVYKIAWNCLNDTDRAEVVLFGELVGMHLDGNAFIVLASVGVSWVSKAYMLAYISLGKKIILVFYPYGWTFDVSFVSG</sequence>
<protein>
    <submittedName>
        <fullName evidence="2">Phosphoribosylformylglycinamidine cyclo-ligase-like</fullName>
    </submittedName>
</protein>
<gene>
    <name evidence="2" type="primary">LOC109005652</name>
</gene>
<evidence type="ECO:0000313" key="1">
    <source>
        <dbReference type="Proteomes" id="UP000235220"/>
    </source>
</evidence>
<dbReference type="Proteomes" id="UP000235220">
    <property type="component" value="Chromosome 7"/>
</dbReference>
<dbReference type="KEGG" id="jre:109005652"/>
<dbReference type="InterPro" id="IPR004468">
    <property type="entry name" value="CTP_synthase"/>
</dbReference>
<name>A0A2I4G8H9_JUGRE</name>